<dbReference type="EMBL" id="JAULSV010000004">
    <property type="protein sequence ID" value="KAK0646754.1"/>
    <property type="molecule type" value="Genomic_DNA"/>
</dbReference>
<keyword evidence="3" id="KW-1185">Reference proteome</keyword>
<feature type="compositionally biased region" description="Low complexity" evidence="1">
    <location>
        <begin position="238"/>
        <end position="263"/>
    </location>
</feature>
<feature type="region of interest" description="Disordered" evidence="1">
    <location>
        <begin position="320"/>
        <end position="344"/>
    </location>
</feature>
<comment type="caution">
    <text evidence="2">The sequence shown here is derived from an EMBL/GenBank/DDBJ whole genome shotgun (WGS) entry which is preliminary data.</text>
</comment>
<evidence type="ECO:0000256" key="1">
    <source>
        <dbReference type="SAM" id="MobiDB-lite"/>
    </source>
</evidence>
<protein>
    <submittedName>
        <fullName evidence="2">Uncharacterized protein</fullName>
    </submittedName>
</protein>
<evidence type="ECO:0000313" key="3">
    <source>
        <dbReference type="Proteomes" id="UP001174936"/>
    </source>
</evidence>
<evidence type="ECO:0000313" key="2">
    <source>
        <dbReference type="EMBL" id="KAK0646754.1"/>
    </source>
</evidence>
<proteinExistence type="predicted"/>
<organism evidence="2 3">
    <name type="scientific">Cercophora newfieldiana</name>
    <dbReference type="NCBI Taxonomy" id="92897"/>
    <lineage>
        <taxon>Eukaryota</taxon>
        <taxon>Fungi</taxon>
        <taxon>Dikarya</taxon>
        <taxon>Ascomycota</taxon>
        <taxon>Pezizomycotina</taxon>
        <taxon>Sordariomycetes</taxon>
        <taxon>Sordariomycetidae</taxon>
        <taxon>Sordariales</taxon>
        <taxon>Lasiosphaeriaceae</taxon>
        <taxon>Cercophora</taxon>
    </lineage>
</organism>
<feature type="region of interest" description="Disordered" evidence="1">
    <location>
        <begin position="234"/>
        <end position="302"/>
    </location>
</feature>
<accession>A0AA39Y660</accession>
<dbReference type="AlphaFoldDB" id="A0AA39Y660"/>
<sequence>MGFWENLSKSIDQFIDFDPDAYRREIESLGEAQQVQRKLVNANFGAGISTAAAPSLWDIPLVLTDISVRRIDINQHRLEIINARLREKGWRGNSFDMGDVFVALAPTAIGHVVAPRADLLVDQAMEHIAEQLVVHHGTNHVIEQAANHIAPMAGDHGAGADRLLIVDGTDGSNMANEAMYKMTHTHVERLAEKGGEVAVHKVSERGAKMAMRNVAGLAVDNIKASSWKATDKPIAIAPPSQSHGSTSSTSSTTNTPKPPQNSTLNQQPLRRHRTSWSSQSPLPSHIREGQTTPLDAPHHQYPNQKYGVDVLIPAFLTPKTQAQAPHRFPSRQCPRDSYPSYTQP</sequence>
<dbReference type="Proteomes" id="UP001174936">
    <property type="component" value="Unassembled WGS sequence"/>
</dbReference>
<reference evidence="2" key="1">
    <citation type="submission" date="2023-06" db="EMBL/GenBank/DDBJ databases">
        <title>Genome-scale phylogeny and comparative genomics of the fungal order Sordariales.</title>
        <authorList>
            <consortium name="Lawrence Berkeley National Laboratory"/>
            <person name="Hensen N."/>
            <person name="Bonometti L."/>
            <person name="Westerberg I."/>
            <person name="Brannstrom I.O."/>
            <person name="Guillou S."/>
            <person name="Cros-Aarteil S."/>
            <person name="Calhoun S."/>
            <person name="Haridas S."/>
            <person name="Kuo A."/>
            <person name="Mondo S."/>
            <person name="Pangilinan J."/>
            <person name="Riley R."/>
            <person name="Labutti K."/>
            <person name="Andreopoulos B."/>
            <person name="Lipzen A."/>
            <person name="Chen C."/>
            <person name="Yanf M."/>
            <person name="Daum C."/>
            <person name="Ng V."/>
            <person name="Clum A."/>
            <person name="Steindorff A."/>
            <person name="Ohm R."/>
            <person name="Martin F."/>
            <person name="Silar P."/>
            <person name="Natvig D."/>
            <person name="Lalanne C."/>
            <person name="Gautier V."/>
            <person name="Ament-Velasquez S.L."/>
            <person name="Kruys A."/>
            <person name="Hutchinson M.I."/>
            <person name="Powell A.J."/>
            <person name="Barry K."/>
            <person name="Miller A.N."/>
            <person name="Grigoriev I.V."/>
            <person name="Debuchy R."/>
            <person name="Gladieux P."/>
            <person name="Thoren M.H."/>
            <person name="Johannesson H."/>
        </authorList>
    </citation>
    <scope>NUCLEOTIDE SEQUENCE</scope>
    <source>
        <strain evidence="2">SMH2532-1</strain>
    </source>
</reference>
<gene>
    <name evidence="2" type="ORF">B0T16DRAFT_414207</name>
</gene>
<name>A0AA39Y660_9PEZI</name>